<proteinExistence type="predicted"/>
<evidence type="ECO:0000313" key="2">
    <source>
        <dbReference type="Proteomes" id="UP000219435"/>
    </source>
</evidence>
<protein>
    <submittedName>
        <fullName evidence="1">Uncharacterized protein</fullName>
    </submittedName>
</protein>
<accession>A0A285V5D8</accession>
<dbReference type="Proteomes" id="UP000219435">
    <property type="component" value="Unassembled WGS sequence"/>
</dbReference>
<evidence type="ECO:0000313" key="1">
    <source>
        <dbReference type="EMBL" id="SOC49223.1"/>
    </source>
</evidence>
<dbReference type="EMBL" id="OBQI01000002">
    <property type="protein sequence ID" value="SOC49223.1"/>
    <property type="molecule type" value="Genomic_DNA"/>
</dbReference>
<dbReference type="AlphaFoldDB" id="A0A285V5D8"/>
<gene>
    <name evidence="1" type="ORF">SAMN05660748_1942</name>
</gene>
<sequence>MAAGKRTAGRVVAVVVAVLLGGALVTWLALRGTGTPAEAAPGPVPACSELLGTELGPVGEDPAWNGCVTDGGAAVRSYGYECSGLRGLLPGGGREQELADEAAVVFLPDAGLMAATGQPWVGSRMARIAFLRTPLTMLVEYRCDELRSLPPPDGIVTVDCSLDDVPLDLPTTQGCTREGQYHAAVGRICSYPDFDTTTSWEQWSIAAPDFRGVEDVIVLESGPDEQWWAVPAAHRDERCSTPPDEWDPAWR</sequence>
<reference evidence="2" key="1">
    <citation type="submission" date="2017-08" db="EMBL/GenBank/DDBJ databases">
        <authorList>
            <person name="Varghese N."/>
            <person name="Submissions S."/>
        </authorList>
    </citation>
    <scope>NUCLEOTIDE SEQUENCE [LARGE SCALE GENOMIC DNA]</scope>
    <source>
        <strain evidence="2">DSM 4725</strain>
    </source>
</reference>
<name>A0A285V5D8_9ACTN</name>
<keyword evidence="2" id="KW-1185">Reference proteome</keyword>
<dbReference type="OrthoDB" id="4190452at2"/>
<dbReference type="RefSeq" id="WP_097194738.1">
    <property type="nucleotide sequence ID" value="NZ_OBQI01000002.1"/>
</dbReference>
<organism evidence="1 2">
    <name type="scientific">Blastococcus aggregatus</name>
    <dbReference type="NCBI Taxonomy" id="38502"/>
    <lineage>
        <taxon>Bacteria</taxon>
        <taxon>Bacillati</taxon>
        <taxon>Actinomycetota</taxon>
        <taxon>Actinomycetes</taxon>
        <taxon>Geodermatophilales</taxon>
        <taxon>Geodermatophilaceae</taxon>
        <taxon>Blastococcus</taxon>
    </lineage>
</organism>